<evidence type="ECO:0000313" key="1">
    <source>
        <dbReference type="EMBL" id="PIY96558.1"/>
    </source>
</evidence>
<dbReference type="Proteomes" id="UP000230238">
    <property type="component" value="Unassembled WGS sequence"/>
</dbReference>
<evidence type="ECO:0000313" key="2">
    <source>
        <dbReference type="Proteomes" id="UP000230238"/>
    </source>
</evidence>
<name>A0A2M7RIH1_9BACT</name>
<proteinExistence type="predicted"/>
<sequence length="111" mass="13184">MTKALDGHYCDSISELLIDNWLYKNKILHERDAHYPGTHHKADWGILIGNQKIFVEYFGLINDSPRYDRSIKEKRKLCEKHKISLISIYPQDLYPKNFFEGNLKEKFEKAI</sequence>
<accession>A0A2M7RIH1</accession>
<comment type="caution">
    <text evidence="1">The sequence shown here is derived from an EMBL/GenBank/DDBJ whole genome shotgun (WGS) entry which is preliminary data.</text>
</comment>
<organism evidence="1 2">
    <name type="scientific">Candidatus Jorgensenbacteria bacterium CG_4_10_14_0_8_um_filter_39_13</name>
    <dbReference type="NCBI Taxonomy" id="1974589"/>
    <lineage>
        <taxon>Bacteria</taxon>
        <taxon>Candidatus Joergenseniibacteriota</taxon>
    </lineage>
</organism>
<reference evidence="2" key="1">
    <citation type="submission" date="2017-09" db="EMBL/GenBank/DDBJ databases">
        <title>Depth-based differentiation of microbial function through sediment-hosted aquifers and enrichment of novel symbionts in the deep terrestrial subsurface.</title>
        <authorList>
            <person name="Probst A.J."/>
            <person name="Ladd B."/>
            <person name="Jarett J.K."/>
            <person name="Geller-Mcgrath D.E."/>
            <person name="Sieber C.M.K."/>
            <person name="Emerson J.B."/>
            <person name="Anantharaman K."/>
            <person name="Thomas B.C."/>
            <person name="Malmstrom R."/>
            <person name="Stieglmeier M."/>
            <person name="Klingl A."/>
            <person name="Woyke T."/>
            <person name="Ryan C.M."/>
            <person name="Banfield J.F."/>
        </authorList>
    </citation>
    <scope>NUCLEOTIDE SEQUENCE [LARGE SCALE GENOMIC DNA]</scope>
</reference>
<dbReference type="EMBL" id="PFME01000004">
    <property type="protein sequence ID" value="PIY96558.1"/>
    <property type="molecule type" value="Genomic_DNA"/>
</dbReference>
<gene>
    <name evidence="1" type="ORF">COY65_00345</name>
</gene>
<evidence type="ECO:0008006" key="3">
    <source>
        <dbReference type="Google" id="ProtNLM"/>
    </source>
</evidence>
<protein>
    <recommendedName>
        <fullName evidence="3">DUF559 domain-containing protein</fullName>
    </recommendedName>
</protein>
<dbReference type="AlphaFoldDB" id="A0A2M7RIH1"/>